<keyword evidence="1" id="KW-1133">Transmembrane helix</keyword>
<reference evidence="2" key="2">
    <citation type="journal article" date="2015" name="Fish Shellfish Immunol.">
        <title>Early steps in the European eel (Anguilla anguilla)-Vibrio vulnificus interaction in the gills: Role of the RtxA13 toxin.</title>
        <authorList>
            <person name="Callol A."/>
            <person name="Pajuelo D."/>
            <person name="Ebbesson L."/>
            <person name="Teles M."/>
            <person name="MacKenzie S."/>
            <person name="Amaro C."/>
        </authorList>
    </citation>
    <scope>NUCLEOTIDE SEQUENCE</scope>
</reference>
<protein>
    <submittedName>
        <fullName evidence="2">Uncharacterized protein</fullName>
    </submittedName>
</protein>
<keyword evidence="1" id="KW-0812">Transmembrane</keyword>
<name>A0A0E9XN29_ANGAN</name>
<dbReference type="EMBL" id="GBXM01005459">
    <property type="protein sequence ID" value="JAI03119.1"/>
    <property type="molecule type" value="Transcribed_RNA"/>
</dbReference>
<proteinExistence type="predicted"/>
<dbReference type="AlphaFoldDB" id="A0A0E9XN29"/>
<keyword evidence="1" id="KW-0472">Membrane</keyword>
<evidence type="ECO:0000256" key="1">
    <source>
        <dbReference type="SAM" id="Phobius"/>
    </source>
</evidence>
<reference evidence="2" key="1">
    <citation type="submission" date="2014-11" db="EMBL/GenBank/DDBJ databases">
        <authorList>
            <person name="Amaro Gonzalez C."/>
        </authorList>
    </citation>
    <scope>NUCLEOTIDE SEQUENCE</scope>
</reference>
<accession>A0A0E9XN29</accession>
<evidence type="ECO:0000313" key="2">
    <source>
        <dbReference type="EMBL" id="JAI03119.1"/>
    </source>
</evidence>
<feature type="transmembrane region" description="Helical" evidence="1">
    <location>
        <begin position="21"/>
        <end position="40"/>
    </location>
</feature>
<sequence length="41" mass="4833">MAQQSSEGCRIMLQQIDSLNFLFWTEIPNVVFFVLSYFCII</sequence>
<organism evidence="2">
    <name type="scientific">Anguilla anguilla</name>
    <name type="common">European freshwater eel</name>
    <name type="synonym">Muraena anguilla</name>
    <dbReference type="NCBI Taxonomy" id="7936"/>
    <lineage>
        <taxon>Eukaryota</taxon>
        <taxon>Metazoa</taxon>
        <taxon>Chordata</taxon>
        <taxon>Craniata</taxon>
        <taxon>Vertebrata</taxon>
        <taxon>Euteleostomi</taxon>
        <taxon>Actinopterygii</taxon>
        <taxon>Neopterygii</taxon>
        <taxon>Teleostei</taxon>
        <taxon>Anguilliformes</taxon>
        <taxon>Anguillidae</taxon>
        <taxon>Anguilla</taxon>
    </lineage>
</organism>